<accession>A0A5C5ZK15</accession>
<reference evidence="3 4" key="1">
    <citation type="submission" date="2019-02" db="EMBL/GenBank/DDBJ databases">
        <title>Deep-cultivation of Planctomycetes and their phenomic and genomic characterization uncovers novel biology.</title>
        <authorList>
            <person name="Wiegand S."/>
            <person name="Jogler M."/>
            <person name="Boedeker C."/>
            <person name="Pinto D."/>
            <person name="Vollmers J."/>
            <person name="Rivas-Marin E."/>
            <person name="Kohn T."/>
            <person name="Peeters S.H."/>
            <person name="Heuer A."/>
            <person name="Rast P."/>
            <person name="Oberbeckmann S."/>
            <person name="Bunk B."/>
            <person name="Jeske O."/>
            <person name="Meyerdierks A."/>
            <person name="Storesund J.E."/>
            <person name="Kallscheuer N."/>
            <person name="Luecker S."/>
            <person name="Lage O.M."/>
            <person name="Pohl T."/>
            <person name="Merkel B.J."/>
            <person name="Hornburger P."/>
            <person name="Mueller R.-W."/>
            <person name="Bruemmer F."/>
            <person name="Labrenz M."/>
            <person name="Spormann A.M."/>
            <person name="Op Den Camp H."/>
            <person name="Overmann J."/>
            <person name="Amann R."/>
            <person name="Jetten M.S.M."/>
            <person name="Mascher T."/>
            <person name="Medema M.H."/>
            <person name="Devos D.P."/>
            <person name="Kaster A.-K."/>
            <person name="Ovreas L."/>
            <person name="Rohde M."/>
            <person name="Galperin M.Y."/>
            <person name="Jogler C."/>
        </authorList>
    </citation>
    <scope>NUCLEOTIDE SEQUENCE [LARGE SCALE GENOMIC DNA]</scope>
    <source>
        <strain evidence="3 4">Pla100</strain>
    </source>
</reference>
<evidence type="ECO:0000256" key="1">
    <source>
        <dbReference type="SAM" id="MobiDB-lite"/>
    </source>
</evidence>
<evidence type="ECO:0000259" key="2">
    <source>
        <dbReference type="Pfam" id="PF12773"/>
    </source>
</evidence>
<dbReference type="PANTHER" id="PTHR32432:SF3">
    <property type="entry name" value="ETHANOLAMINE UTILIZATION PROTEIN EUTJ"/>
    <property type="match status" value="1"/>
</dbReference>
<dbReference type="RefSeq" id="WP_146582446.1">
    <property type="nucleotide sequence ID" value="NZ_SJPM01000027.1"/>
</dbReference>
<dbReference type="PANTHER" id="PTHR32432">
    <property type="entry name" value="CELL DIVISION PROTEIN FTSA-RELATED"/>
    <property type="match status" value="1"/>
</dbReference>
<dbReference type="InterPro" id="IPR050696">
    <property type="entry name" value="FtsA/MreB"/>
</dbReference>
<comment type="caution">
    <text evidence="3">The sequence shown here is derived from an EMBL/GenBank/DDBJ whole genome shotgun (WGS) entry which is preliminary data.</text>
</comment>
<gene>
    <name evidence="3" type="ORF">Pla100_59320</name>
</gene>
<evidence type="ECO:0000313" key="4">
    <source>
        <dbReference type="Proteomes" id="UP000316213"/>
    </source>
</evidence>
<feature type="domain" description="DZANK-type" evidence="2">
    <location>
        <begin position="13"/>
        <end position="56"/>
    </location>
</feature>
<proteinExistence type="predicted"/>
<dbReference type="Pfam" id="PF12773">
    <property type="entry name" value="DZR"/>
    <property type="match status" value="1"/>
</dbReference>
<feature type="region of interest" description="Disordered" evidence="1">
    <location>
        <begin position="582"/>
        <end position="618"/>
    </location>
</feature>
<dbReference type="InterPro" id="IPR025874">
    <property type="entry name" value="DZR"/>
</dbReference>
<protein>
    <submittedName>
        <fullName evidence="3">Competence protein A</fullName>
    </submittedName>
</protein>
<sequence length="739" mass="81321">MSVSESTSTALQCGACQHANTDSAQFCASCGHSLYEACQTCNGPVTLTQKFCVSCGMDLVAWLNQRIQDQEKRLGEAVAAAKIHEYERSLAILQRIGESKDFRFQKQADTARQAKGKIEQLRDRMLGDATSRIEQAKTLYATGNQAQAVSLLSPVPERLLDDESRQILKSGKMYLDQLGALQSELQEALAAKDYVMASGLVGQLLELQPGNAKYETLATQLGEKLLRRCEKLYARQEYSAASDTLATLPQAARGKAYDKLQQQIETARWLSDQFADEPYATNILGRLAMRFAKEIPSSGQAADLVKQLKEAVKAKRHSRRDASPDWKGSQKTWVGGRVGVLGQIQSLDLSSLEEPIAHFSQYAVALGLAIQGVGRARVDGNLITKKGMFAKIAKGKSKLAWGIDVGSSGVRAVQIQIEKGKDQPILMKCVHVDYSAPINRGGNVRGGGTQEIPAAIKTLLEQIDLTGATVWCNLSSFDAVARFCELPPVKDKDADRLVDLEVRGRIPIDKEDLALVTWRHGFDKESKTGRPLIMAAATKIAVQRRLDLLGTGGLTTIEGLVPEAIALANFAAFEFADLLSPEEPEEDDEDLEANDKKNKGKKGKKEKKESTRSLTSEEKQPTIALIDVGAAKTTMVLVSPISIWYWTQEAGGEDITSIVARETKLTSEKAEQSKRNLSAIECPNRVDDQIEQKQTALRMRLIKLLEEGKNTFRHMDVQQTWCVGQAHLQHGFLRRVLVK</sequence>
<dbReference type="AlphaFoldDB" id="A0A5C5ZK15"/>
<dbReference type="EMBL" id="SJPM01000027">
    <property type="protein sequence ID" value="TWT87764.1"/>
    <property type="molecule type" value="Genomic_DNA"/>
</dbReference>
<feature type="compositionally biased region" description="Acidic residues" evidence="1">
    <location>
        <begin position="582"/>
        <end position="592"/>
    </location>
</feature>
<evidence type="ECO:0000313" key="3">
    <source>
        <dbReference type="EMBL" id="TWT87764.1"/>
    </source>
</evidence>
<dbReference type="Gene3D" id="3.30.420.40">
    <property type="match status" value="2"/>
</dbReference>
<name>A0A5C5ZK15_9BACT</name>
<keyword evidence="4" id="KW-1185">Reference proteome</keyword>
<dbReference type="Proteomes" id="UP000316213">
    <property type="component" value="Unassembled WGS sequence"/>
</dbReference>
<feature type="compositionally biased region" description="Basic and acidic residues" evidence="1">
    <location>
        <begin position="606"/>
        <end position="618"/>
    </location>
</feature>
<dbReference type="OrthoDB" id="262533at2"/>
<organism evidence="3 4">
    <name type="scientific">Neorhodopirellula pilleata</name>
    <dbReference type="NCBI Taxonomy" id="2714738"/>
    <lineage>
        <taxon>Bacteria</taxon>
        <taxon>Pseudomonadati</taxon>
        <taxon>Planctomycetota</taxon>
        <taxon>Planctomycetia</taxon>
        <taxon>Pirellulales</taxon>
        <taxon>Pirellulaceae</taxon>
        <taxon>Neorhodopirellula</taxon>
    </lineage>
</organism>